<dbReference type="Pfam" id="PF14559">
    <property type="entry name" value="TPR_19"/>
    <property type="match status" value="1"/>
</dbReference>
<name>A0A163D0P9_9NEIS</name>
<gene>
    <name evidence="1" type="ORF">AVW16_08030</name>
</gene>
<evidence type="ECO:0000313" key="1">
    <source>
        <dbReference type="EMBL" id="KZE33591.1"/>
    </source>
</evidence>
<dbReference type="Proteomes" id="UP000076625">
    <property type="component" value="Unassembled WGS sequence"/>
</dbReference>
<proteinExistence type="predicted"/>
<dbReference type="InterPro" id="IPR011990">
    <property type="entry name" value="TPR-like_helical_dom_sf"/>
</dbReference>
<reference evidence="2" key="1">
    <citation type="submission" date="2016-01" db="EMBL/GenBank/DDBJ databases">
        <title>Draft genome of Chromobacterium sp. F49.</title>
        <authorList>
            <person name="Hong K.W."/>
        </authorList>
    </citation>
    <scope>NUCLEOTIDE SEQUENCE [LARGE SCALE GENOMIC DNA]</scope>
    <source>
        <strain evidence="2">CN10</strain>
    </source>
</reference>
<dbReference type="AlphaFoldDB" id="A0A163D0P9"/>
<evidence type="ECO:0000313" key="2">
    <source>
        <dbReference type="Proteomes" id="UP000076625"/>
    </source>
</evidence>
<dbReference type="EMBL" id="LQQU01000013">
    <property type="protein sequence ID" value="KZE33591.1"/>
    <property type="molecule type" value="Genomic_DNA"/>
</dbReference>
<sequence>MVIYFTARRGWKAARYVKPRERGIDPVGEAEVFLAYGRIDDAVRVLKDALHDEPDNLDAQLTLLRAYSHQRNVQAYSGLAAKVCPRIEDRKLWHTIQQTGRELDPANPLYQQQVHV</sequence>
<dbReference type="SUPFAM" id="SSF48452">
    <property type="entry name" value="TPR-like"/>
    <property type="match status" value="1"/>
</dbReference>
<comment type="caution">
    <text evidence="1">The sequence shown here is derived from an EMBL/GenBank/DDBJ whole genome shotgun (WGS) entry which is preliminary data.</text>
</comment>
<accession>A0A163D0P9</accession>
<dbReference type="STRING" id="1452487.AVW16_08030"/>
<dbReference type="OrthoDB" id="5298707at2"/>
<organism evidence="1 2">
    <name type="scientific">Crenobacter luteus</name>
    <dbReference type="NCBI Taxonomy" id="1452487"/>
    <lineage>
        <taxon>Bacteria</taxon>
        <taxon>Pseudomonadati</taxon>
        <taxon>Pseudomonadota</taxon>
        <taxon>Betaproteobacteria</taxon>
        <taxon>Neisseriales</taxon>
        <taxon>Neisseriaceae</taxon>
        <taxon>Crenobacter</taxon>
    </lineage>
</organism>
<dbReference type="Gene3D" id="1.25.40.10">
    <property type="entry name" value="Tetratricopeptide repeat domain"/>
    <property type="match status" value="1"/>
</dbReference>
<keyword evidence="2" id="KW-1185">Reference proteome</keyword>
<protein>
    <submittedName>
        <fullName evidence="1">Pilus assembly protein FimV</fullName>
    </submittedName>
</protein>